<dbReference type="PANTHER" id="PTHR30543:SF31">
    <property type="entry name" value="NADPH-DEPENDENT AZOREDUCTASE AZR"/>
    <property type="match status" value="1"/>
</dbReference>
<dbReference type="InterPro" id="IPR050712">
    <property type="entry name" value="NAD(P)H-dep_reductase"/>
</dbReference>
<evidence type="ECO:0000313" key="3">
    <source>
        <dbReference type="EMBL" id="QJA21436.1"/>
    </source>
</evidence>
<dbReference type="Proteomes" id="UP000502681">
    <property type="component" value="Chromosome"/>
</dbReference>
<dbReference type="Gene3D" id="3.40.50.360">
    <property type="match status" value="1"/>
</dbReference>
<keyword evidence="1" id="KW-0285">Flavoprotein</keyword>
<dbReference type="InterPro" id="IPR029039">
    <property type="entry name" value="Flavoprotein-like_sf"/>
</dbReference>
<protein>
    <submittedName>
        <fullName evidence="3">NADPH-dependent oxidoreductase</fullName>
    </submittedName>
</protein>
<accession>A0ABX6L593</accession>
<dbReference type="Pfam" id="PF03358">
    <property type="entry name" value="FMN_red"/>
    <property type="match status" value="1"/>
</dbReference>
<sequence length="199" mass="22511">MNNYVIISGSTQQKSQSSRLSKVIKSLIDTIDIDSHIALIDLAEIKHQEWNKEFWSDEIPCPEWKKTSSILAKSDAIIFVVPEWHGMIPPALMNLLILSERNELSHKPALIVSVSAGNGGAYTVAQLKGFYSKNNRLCFIPDHVIIRNIRDKEFDGDKNSAEDYERLTYSLSVLKAYIPGLAHVRQCGVLDYDTWPYGM</sequence>
<dbReference type="InterPro" id="IPR005025">
    <property type="entry name" value="FMN_Rdtase-like_dom"/>
</dbReference>
<gene>
    <name evidence="3" type="ORF">E2566_16735</name>
</gene>
<keyword evidence="1" id="KW-0288">FMN</keyword>
<dbReference type="GeneID" id="90764598"/>
<organism evidence="3 4">
    <name type="scientific">Pectobacterium punjabense</name>
    <dbReference type="NCBI Taxonomy" id="2108399"/>
    <lineage>
        <taxon>Bacteria</taxon>
        <taxon>Pseudomonadati</taxon>
        <taxon>Pseudomonadota</taxon>
        <taxon>Gammaproteobacteria</taxon>
        <taxon>Enterobacterales</taxon>
        <taxon>Pectobacteriaceae</taxon>
        <taxon>Pectobacterium</taxon>
    </lineage>
</organism>
<reference evidence="3 4" key="1">
    <citation type="submission" date="2019-04" db="EMBL/GenBank/DDBJ databases">
        <title>Whole Genome Sequencing of Pectobacterium punjabense SS95.</title>
        <authorList>
            <person name="Sarfraz S."/>
            <person name="Oulghazi S."/>
            <person name="Roques C."/>
            <person name="Vandecasteele C."/>
            <person name="Faure D."/>
        </authorList>
    </citation>
    <scope>NUCLEOTIDE SEQUENCE [LARGE SCALE GENOMIC DNA]</scope>
    <source>
        <strain evidence="3 4">SS95</strain>
    </source>
</reference>
<dbReference type="PANTHER" id="PTHR30543">
    <property type="entry name" value="CHROMATE REDUCTASE"/>
    <property type="match status" value="1"/>
</dbReference>
<evidence type="ECO:0000256" key="1">
    <source>
        <dbReference type="ARBA" id="ARBA00022643"/>
    </source>
</evidence>
<name>A0ABX6L593_9GAMM</name>
<keyword evidence="4" id="KW-1185">Reference proteome</keyword>
<dbReference type="EMBL" id="CP038498">
    <property type="protein sequence ID" value="QJA21436.1"/>
    <property type="molecule type" value="Genomic_DNA"/>
</dbReference>
<proteinExistence type="predicted"/>
<evidence type="ECO:0000259" key="2">
    <source>
        <dbReference type="Pfam" id="PF03358"/>
    </source>
</evidence>
<evidence type="ECO:0000313" key="4">
    <source>
        <dbReference type="Proteomes" id="UP000502681"/>
    </source>
</evidence>
<dbReference type="SUPFAM" id="SSF52218">
    <property type="entry name" value="Flavoproteins"/>
    <property type="match status" value="1"/>
</dbReference>
<dbReference type="RefSeq" id="WP_107171021.1">
    <property type="nucleotide sequence ID" value="NZ_CP038498.1"/>
</dbReference>
<feature type="domain" description="NADPH-dependent FMN reductase-like" evidence="2">
    <location>
        <begin position="5"/>
        <end position="148"/>
    </location>
</feature>